<reference evidence="2 3" key="1">
    <citation type="submission" date="2019-10" db="EMBL/GenBank/DDBJ databases">
        <title>Draft Genome Sequence of Cytophagaceae sp. SJW1-29.</title>
        <authorList>
            <person name="Choi A."/>
        </authorList>
    </citation>
    <scope>NUCLEOTIDE SEQUENCE [LARGE SCALE GENOMIC DNA]</scope>
    <source>
        <strain evidence="2 3">SJW1-29</strain>
    </source>
</reference>
<dbReference type="Gene3D" id="3.20.20.370">
    <property type="entry name" value="Glycoside hydrolase/deacetylase"/>
    <property type="match status" value="1"/>
</dbReference>
<dbReference type="InterPro" id="IPR011330">
    <property type="entry name" value="Glyco_hydro/deAcase_b/a-brl"/>
</dbReference>
<dbReference type="GO" id="GO:0005975">
    <property type="term" value="P:carbohydrate metabolic process"/>
    <property type="evidence" value="ECO:0007669"/>
    <property type="project" value="InterPro"/>
</dbReference>
<name>A0A7C9FZC4_9BACT</name>
<evidence type="ECO:0000313" key="2">
    <source>
        <dbReference type="EMBL" id="MPR34288.1"/>
    </source>
</evidence>
<evidence type="ECO:0000313" key="3">
    <source>
        <dbReference type="Proteomes" id="UP000479293"/>
    </source>
</evidence>
<dbReference type="AlphaFoldDB" id="A0A7C9FZC4"/>
<dbReference type="InterPro" id="IPR002509">
    <property type="entry name" value="NODB_dom"/>
</dbReference>
<organism evidence="2 3">
    <name type="scientific">Salmonirosea aquatica</name>
    <dbReference type="NCBI Taxonomy" id="2654236"/>
    <lineage>
        <taxon>Bacteria</taxon>
        <taxon>Pseudomonadati</taxon>
        <taxon>Bacteroidota</taxon>
        <taxon>Cytophagia</taxon>
        <taxon>Cytophagales</taxon>
        <taxon>Spirosomataceae</taxon>
        <taxon>Salmonirosea</taxon>
    </lineage>
</organism>
<dbReference type="Proteomes" id="UP000479293">
    <property type="component" value="Unassembled WGS sequence"/>
</dbReference>
<accession>A0A7C9FZC4</accession>
<keyword evidence="3" id="KW-1185">Reference proteome</keyword>
<feature type="domain" description="NodB homology" evidence="1">
    <location>
        <begin position="45"/>
        <end position="169"/>
    </location>
</feature>
<proteinExistence type="predicted"/>
<evidence type="ECO:0000259" key="1">
    <source>
        <dbReference type="Pfam" id="PF01522"/>
    </source>
</evidence>
<dbReference type="EMBL" id="WHLY01000002">
    <property type="protein sequence ID" value="MPR34288.1"/>
    <property type="molecule type" value="Genomic_DNA"/>
</dbReference>
<comment type="caution">
    <text evidence="2">The sequence shown here is derived from an EMBL/GenBank/DDBJ whole genome shotgun (WGS) entry which is preliminary data.</text>
</comment>
<sequence length="286" mass="32032">MERKQHFSVPGHPAMTSMREIIRFAHFLVLFFFVLGCDSSRDSTRRQGGVALSFDDHFIEEWYQFAPVLARYHAKATFFLSCPTPLSQKEVAMLRTLQQAGHEVGYHGTIHGNATLLLRNEGAEGYLNTEIRPGLEYLRAAGFNPTSYAHPGGNHTARADSVLLAQGFTILRDVAKAERSIYGLPLYHIPPKYHPFVYYSAGSGPGVDALLIDAEANISRNEIREALVKARDTGTVLMLFGHKPLHSAPKPDEYGFQISFMRYLVEQADSLGLRFYTMSELPALPR</sequence>
<dbReference type="SUPFAM" id="SSF88713">
    <property type="entry name" value="Glycoside hydrolase/deacetylase"/>
    <property type="match status" value="1"/>
</dbReference>
<dbReference type="Pfam" id="PF01522">
    <property type="entry name" value="Polysacc_deac_1"/>
    <property type="match status" value="1"/>
</dbReference>
<gene>
    <name evidence="2" type="ORF">GBK04_13215</name>
</gene>
<dbReference type="GO" id="GO:0016810">
    <property type="term" value="F:hydrolase activity, acting on carbon-nitrogen (but not peptide) bonds"/>
    <property type="evidence" value="ECO:0007669"/>
    <property type="project" value="InterPro"/>
</dbReference>
<protein>
    <submittedName>
        <fullName evidence="2">Polysaccharide deacetylase family protein</fullName>
    </submittedName>
</protein>